<sequence>MTADVAHRVDPFLPPGYRDRADRIAAAFAALPDLRYLGHHTGDHVDLWHARGADPAAVGSTIARAGRRLGVHVAEADRALAGLRTGALVRTVLQGPDAVTYVATITPNTYLVAVLGLPAAPEPDDPLLPRRPGVTEADIAVHQLADDIRRSMRLAHWDFGGWAAALRDAAEPGPERLAAEPDGPPVRAAAAEVVQGEPSAAALTACRQALSGGALHYVAHVARRRHAFVVDALNEDRLAPLSPDLPMDLRRVRYHELADDVAERMNLLGRAVLDVVGRPVQRAVFDVECGAIYFYRVGEVDFVLGITLDQDVVAEAELALAGCARDLFPPYP</sequence>
<reference evidence="1" key="1">
    <citation type="journal article" date="2014" name="Int. J. Syst. Evol. Microbiol.">
        <title>Complete genome sequence of Corynebacterium casei LMG S-19264T (=DSM 44701T), isolated from a smear-ripened cheese.</title>
        <authorList>
            <consortium name="US DOE Joint Genome Institute (JGI-PGF)"/>
            <person name="Walter F."/>
            <person name="Albersmeier A."/>
            <person name="Kalinowski J."/>
            <person name="Ruckert C."/>
        </authorList>
    </citation>
    <scope>NUCLEOTIDE SEQUENCE</scope>
    <source>
        <strain evidence="1">JCM 3090</strain>
    </source>
</reference>
<evidence type="ECO:0000313" key="2">
    <source>
        <dbReference type="Proteomes" id="UP000649739"/>
    </source>
</evidence>
<accession>A0A8J3BAY2</accession>
<dbReference type="EMBL" id="BMQB01000011">
    <property type="protein sequence ID" value="GGK07337.1"/>
    <property type="molecule type" value="Genomic_DNA"/>
</dbReference>
<dbReference type="RefSeq" id="WP_189171881.1">
    <property type="nucleotide sequence ID" value="NZ_BMQB01000011.1"/>
</dbReference>
<dbReference type="AlphaFoldDB" id="A0A8J3BAY2"/>
<name>A0A8J3BAY2_9ACTN</name>
<organism evidence="1 2">
    <name type="scientific">Pilimelia anulata</name>
    <dbReference type="NCBI Taxonomy" id="53371"/>
    <lineage>
        <taxon>Bacteria</taxon>
        <taxon>Bacillati</taxon>
        <taxon>Actinomycetota</taxon>
        <taxon>Actinomycetes</taxon>
        <taxon>Micromonosporales</taxon>
        <taxon>Micromonosporaceae</taxon>
        <taxon>Pilimelia</taxon>
    </lineage>
</organism>
<keyword evidence="2" id="KW-1185">Reference proteome</keyword>
<protein>
    <submittedName>
        <fullName evidence="1">Uncharacterized protein</fullName>
    </submittedName>
</protein>
<gene>
    <name evidence="1" type="ORF">GCM10010123_41540</name>
</gene>
<reference evidence="1" key="2">
    <citation type="submission" date="2020-09" db="EMBL/GenBank/DDBJ databases">
        <authorList>
            <person name="Sun Q."/>
            <person name="Ohkuma M."/>
        </authorList>
    </citation>
    <scope>NUCLEOTIDE SEQUENCE</scope>
    <source>
        <strain evidence="1">JCM 3090</strain>
    </source>
</reference>
<comment type="caution">
    <text evidence="1">The sequence shown here is derived from an EMBL/GenBank/DDBJ whole genome shotgun (WGS) entry which is preliminary data.</text>
</comment>
<dbReference type="Proteomes" id="UP000649739">
    <property type="component" value="Unassembled WGS sequence"/>
</dbReference>
<evidence type="ECO:0000313" key="1">
    <source>
        <dbReference type="EMBL" id="GGK07337.1"/>
    </source>
</evidence>
<proteinExistence type="predicted"/>